<evidence type="ECO:0000313" key="16">
    <source>
        <dbReference type="RefSeq" id="XP_008440243.2"/>
    </source>
</evidence>
<dbReference type="InterPro" id="IPR001611">
    <property type="entry name" value="Leu-rich_rpt"/>
</dbReference>
<dbReference type="Proteomes" id="UP001652600">
    <property type="component" value="Chromosome 12"/>
</dbReference>
<evidence type="ECO:0000256" key="8">
    <source>
        <dbReference type="ARBA" id="ARBA00022989"/>
    </source>
</evidence>
<dbReference type="InterPro" id="IPR046956">
    <property type="entry name" value="RLP23-like"/>
</dbReference>
<dbReference type="Pfam" id="PF08263">
    <property type="entry name" value="LRRNT_2"/>
    <property type="match status" value="1"/>
</dbReference>
<dbReference type="SMART" id="SM00365">
    <property type="entry name" value="LRR_SD22"/>
    <property type="match status" value="6"/>
</dbReference>
<organism evidence="15 16">
    <name type="scientific">Cucumis melo</name>
    <name type="common">Muskmelon</name>
    <dbReference type="NCBI Taxonomy" id="3656"/>
    <lineage>
        <taxon>Eukaryota</taxon>
        <taxon>Viridiplantae</taxon>
        <taxon>Streptophyta</taxon>
        <taxon>Embryophyta</taxon>
        <taxon>Tracheophyta</taxon>
        <taxon>Spermatophyta</taxon>
        <taxon>Magnoliopsida</taxon>
        <taxon>eudicotyledons</taxon>
        <taxon>Gunneridae</taxon>
        <taxon>Pentapetalae</taxon>
        <taxon>rosids</taxon>
        <taxon>fabids</taxon>
        <taxon>Cucurbitales</taxon>
        <taxon>Cucurbitaceae</taxon>
        <taxon>Benincaseae</taxon>
        <taxon>Cucumis</taxon>
    </lineage>
</organism>
<keyword evidence="3" id="KW-1003">Cell membrane</keyword>
<protein>
    <submittedName>
        <fullName evidence="16">Receptor-like protein EIX2</fullName>
    </submittedName>
</protein>
<keyword evidence="8 12" id="KW-1133">Transmembrane helix</keyword>
<evidence type="ECO:0000256" key="5">
    <source>
        <dbReference type="ARBA" id="ARBA00022692"/>
    </source>
</evidence>
<dbReference type="GeneID" id="103484754"/>
<dbReference type="Pfam" id="PF00560">
    <property type="entry name" value="LRR_1"/>
    <property type="match status" value="8"/>
</dbReference>
<dbReference type="PRINTS" id="PR00019">
    <property type="entry name" value="LEURICHRPT"/>
</dbReference>
<dbReference type="PROSITE" id="PS51450">
    <property type="entry name" value="LRR"/>
    <property type="match status" value="2"/>
</dbReference>
<keyword evidence="10" id="KW-0675">Receptor</keyword>
<dbReference type="InterPro" id="IPR013210">
    <property type="entry name" value="LRR_N_plant-typ"/>
</dbReference>
<keyword evidence="6 13" id="KW-0732">Signal</keyword>
<evidence type="ECO:0000256" key="12">
    <source>
        <dbReference type="SAM" id="Phobius"/>
    </source>
</evidence>
<dbReference type="AlphaFoldDB" id="A0A1S3B090"/>
<keyword evidence="5 12" id="KW-0812">Transmembrane</keyword>
<feature type="chain" id="PRO_5046962079" evidence="13">
    <location>
        <begin position="30"/>
        <end position="1027"/>
    </location>
</feature>
<evidence type="ECO:0000259" key="14">
    <source>
        <dbReference type="Pfam" id="PF08263"/>
    </source>
</evidence>
<dbReference type="Gramene" id="MELO3C002392.2.1">
    <property type="protein sequence ID" value="MELO3C002392.2.1"/>
    <property type="gene ID" value="MELO3C002392.2"/>
</dbReference>
<keyword evidence="4" id="KW-0433">Leucine-rich repeat</keyword>
<dbReference type="PANTHER" id="PTHR48063:SF90">
    <property type="entry name" value="OS11G0565920 PROTEIN"/>
    <property type="match status" value="1"/>
</dbReference>
<dbReference type="Pfam" id="PF13855">
    <property type="entry name" value="LRR_8"/>
    <property type="match status" value="3"/>
</dbReference>
<dbReference type="GO" id="GO:0005886">
    <property type="term" value="C:plasma membrane"/>
    <property type="evidence" value="ECO:0007669"/>
    <property type="project" value="UniProtKB-SubCell"/>
</dbReference>
<dbReference type="InterPro" id="IPR032675">
    <property type="entry name" value="LRR_dom_sf"/>
</dbReference>
<dbReference type="InterPro" id="IPR003591">
    <property type="entry name" value="Leu-rich_rpt_typical-subtyp"/>
</dbReference>
<keyword evidence="9 12" id="KW-0472">Membrane</keyword>
<dbReference type="SUPFAM" id="SSF52047">
    <property type="entry name" value="RNI-like"/>
    <property type="match status" value="1"/>
</dbReference>
<accession>A0A1S3B090</accession>
<dbReference type="PANTHER" id="PTHR48063">
    <property type="entry name" value="LRR RECEPTOR-LIKE KINASE"/>
    <property type="match status" value="1"/>
</dbReference>
<evidence type="ECO:0000313" key="15">
    <source>
        <dbReference type="Proteomes" id="UP001652600"/>
    </source>
</evidence>
<feature type="transmembrane region" description="Helical" evidence="12">
    <location>
        <begin position="967"/>
        <end position="989"/>
    </location>
</feature>
<dbReference type="SUPFAM" id="SSF52058">
    <property type="entry name" value="L domain-like"/>
    <property type="match status" value="4"/>
</dbReference>
<dbReference type="InParanoid" id="A0A1S3B090"/>
<evidence type="ECO:0000256" key="1">
    <source>
        <dbReference type="ARBA" id="ARBA00004251"/>
    </source>
</evidence>
<reference evidence="16" key="1">
    <citation type="submission" date="2025-08" db="UniProtKB">
        <authorList>
            <consortium name="RefSeq"/>
        </authorList>
    </citation>
    <scope>IDENTIFICATION</scope>
    <source>
        <tissue evidence="16">Stem</tissue>
    </source>
</reference>
<evidence type="ECO:0000256" key="6">
    <source>
        <dbReference type="ARBA" id="ARBA00022729"/>
    </source>
</evidence>
<evidence type="ECO:0000256" key="13">
    <source>
        <dbReference type="SAM" id="SignalP"/>
    </source>
</evidence>
<evidence type="ECO:0000256" key="10">
    <source>
        <dbReference type="ARBA" id="ARBA00023170"/>
    </source>
</evidence>
<keyword evidence="15" id="KW-1185">Reference proteome</keyword>
<evidence type="ECO:0000256" key="9">
    <source>
        <dbReference type="ARBA" id="ARBA00023136"/>
    </source>
</evidence>
<dbReference type="KEGG" id="cmo:103484754"/>
<comment type="subcellular location">
    <subcellularLocation>
        <location evidence="1">Cell membrane</location>
        <topology evidence="1">Single-pass type I membrane protein</topology>
    </subcellularLocation>
</comment>
<feature type="signal peptide" evidence="13">
    <location>
        <begin position="1"/>
        <end position="29"/>
    </location>
</feature>
<sequence>MDKHYFITRYVSFVWLLCVILLSTTIVGAYTSNNCSDIEREALISFKQGLLDPSARLSSWVGHNCCQWHGITCNPISGKVIKIDLHNSLGSALSQFVEYGDLERPWIDLKYFLREFQKTCLTGKISHSLLELKYLYYLDLSFNDFEGASIPYFLGMLKSLRYLKLSSANFSGQIPIYLRNLTNLSYLDLSDERGFMLHVKNLQWLSGLSSLEYLNLGGVNLISVERNWMHTINGLSSLSELHLSNCGILSFDTSIAFLNLTSLRVLDLSSNLINSSIPLWLSNLTSLSTLDLNNNIFRGTIPHNFVKLKNLQVLELTGNSLSNDIGDHTPPIFSQNLCKLRFLHLAYNHYDFKLGTFLDSFSNCSRNRLESLDLVGNKIVGEIPNSLGTFKNLRFLNLSDNFLWGSLPNSIGNLSLLEHLHVSSNVLNGTIPSSFGQLSKLVYYEDYGNSWNTTITEVHLMNLTELKILQVWTKSIQTFVFNITYDWIPPFSLKILFLENCLIRSQFPIWLRTQTQLSEIVLSNVGIFGSLPNEWISKVSSQVIRLDLSYNLFNLKLSHIFTSHQKNDSGENDSIIPLRYPNLRHLDLRNNQLLGTIPLTINDPKPNLYRLDLSENNLHGTIPSSIKTMNHLEVLSMSHNQLSGKLFDDWSRLKSLLVVDLANNNLHGKIPTTIGLLTSLNKLMLNNNNLHGEIPNSLQNCSLLTSLDLSENIFLTGNLPSWLGVAVPKLQLLNLRSNRFSGTIPRQWCNLSAICVLDLSNNHLDGKLPNCLHNWKFFVQDYYRDGLRSYQTNSGAYYSYDENTRLVMKGMESEYNTILDSVLTIDLSRNKLTGEIPKEITNLVQLDTLNLSNNNFVGIIPENIGAMKKLETLDLSYNNLSGRIPASLASLNFLTHLNMSFNNLTGKIPMGNQLQTLEDPSIYEGNPSLCGPPLQIKCAGDESSNNVLVSTSEEEKEYGNENDLEMVGFYISMAIGFPVGINILFFTIFTNEARRIFYFGFVDDVNYKILQIIDFLIVGVRRMMRWR</sequence>
<dbReference type="eggNOG" id="KOG0619">
    <property type="taxonomic scope" value="Eukaryota"/>
</dbReference>
<evidence type="ECO:0000256" key="11">
    <source>
        <dbReference type="ARBA" id="ARBA00023180"/>
    </source>
</evidence>
<evidence type="ECO:0000256" key="2">
    <source>
        <dbReference type="ARBA" id="ARBA00009592"/>
    </source>
</evidence>
<evidence type="ECO:0000256" key="7">
    <source>
        <dbReference type="ARBA" id="ARBA00022737"/>
    </source>
</evidence>
<keyword evidence="7" id="KW-0677">Repeat</keyword>
<name>A0A1S3B090_CUCME</name>
<gene>
    <name evidence="16" type="primary">LOC103484754</name>
</gene>
<comment type="similarity">
    <text evidence="2">Belongs to the RLP family.</text>
</comment>
<feature type="domain" description="Leucine-rich repeat-containing N-terminal plant-type" evidence="14">
    <location>
        <begin position="39"/>
        <end position="74"/>
    </location>
</feature>
<evidence type="ECO:0000256" key="4">
    <source>
        <dbReference type="ARBA" id="ARBA00022614"/>
    </source>
</evidence>
<dbReference type="RefSeq" id="XP_008440243.2">
    <property type="nucleotide sequence ID" value="XM_008442021.3"/>
</dbReference>
<keyword evidence="11" id="KW-0325">Glycoprotein</keyword>
<evidence type="ECO:0000256" key="3">
    <source>
        <dbReference type="ARBA" id="ARBA00022475"/>
    </source>
</evidence>
<proteinExistence type="inferred from homology"/>
<dbReference type="SMART" id="SM00369">
    <property type="entry name" value="LRR_TYP"/>
    <property type="match status" value="11"/>
</dbReference>
<dbReference type="Gene3D" id="3.80.10.10">
    <property type="entry name" value="Ribonuclease Inhibitor"/>
    <property type="match status" value="4"/>
</dbReference>